<evidence type="ECO:0000256" key="3">
    <source>
        <dbReference type="SAM" id="Coils"/>
    </source>
</evidence>
<dbReference type="NCBIfam" id="TIGR00293">
    <property type="entry name" value="prefoldin subunit alpha"/>
    <property type="match status" value="1"/>
</dbReference>
<dbReference type="Pfam" id="PF02996">
    <property type="entry name" value="Prefoldin"/>
    <property type="match status" value="1"/>
</dbReference>
<protein>
    <recommendedName>
        <fullName evidence="2">Prefoldin subunit alpha</fullName>
    </recommendedName>
</protein>
<dbReference type="Gene3D" id="1.10.287.370">
    <property type="match status" value="1"/>
</dbReference>
<keyword evidence="3" id="KW-0175">Coiled coil</keyword>
<dbReference type="Proteomes" id="UP000053279">
    <property type="component" value="Unassembled WGS sequence"/>
</dbReference>
<evidence type="ECO:0000256" key="2">
    <source>
        <dbReference type="NCBIfam" id="TIGR00293"/>
    </source>
</evidence>
<accession>R1FUL4</accession>
<evidence type="ECO:0000256" key="1">
    <source>
        <dbReference type="ARBA" id="ARBA00023186"/>
    </source>
</evidence>
<evidence type="ECO:0000313" key="5">
    <source>
        <dbReference type="Proteomes" id="UP000053279"/>
    </source>
</evidence>
<dbReference type="EMBL" id="APJZ01000001">
    <property type="protein sequence ID" value="EOD42795.1"/>
    <property type="molecule type" value="Genomic_DNA"/>
</dbReference>
<dbReference type="GO" id="GO:0006457">
    <property type="term" value="P:protein folding"/>
    <property type="evidence" value="ECO:0007669"/>
    <property type="project" value="UniProtKB-UniRule"/>
</dbReference>
<gene>
    <name evidence="4" type="ORF">Nst1_134</name>
</gene>
<sequence>MENSNELLEFLYTQLEAIQNKILEYELIKSFINELKKQEDTYINLGGLIFVRGSIKDDQNLLINIGRNIFIEKNKNDVLKLIDDIINKLNQDLNEIRTKINEISMKKTPQP</sequence>
<keyword evidence="5" id="KW-1185">Reference proteome</keyword>
<reference evidence="4 5" key="1">
    <citation type="submission" date="2013-02" db="EMBL/GenBank/DDBJ databases">
        <title>Insights into archaeal evolution and symbiosis from the genomes of a Nanoarchaeon and its crenarchaeal host from Yellowstone National Park.</title>
        <authorList>
            <person name="Podar M."/>
            <person name="Makarova K.S."/>
            <person name="Graham D.E."/>
            <person name="Wolf Y.I."/>
            <person name="Koonin E.V."/>
            <person name="Reysenbach A.-L."/>
        </authorList>
    </citation>
    <scope>NUCLEOTIDE SEQUENCE [LARGE SCALE GENOMIC DNA]</scope>
</reference>
<dbReference type="InterPro" id="IPR004127">
    <property type="entry name" value="Prefoldin_subunit_alpha"/>
</dbReference>
<dbReference type="AlphaFoldDB" id="R1FUL4"/>
<proteinExistence type="predicted"/>
<dbReference type="InterPro" id="IPR009053">
    <property type="entry name" value="Prefoldin"/>
</dbReference>
<dbReference type="SUPFAM" id="SSF46579">
    <property type="entry name" value="Prefoldin"/>
    <property type="match status" value="1"/>
</dbReference>
<organism evidence="4 5">
    <name type="scientific">Nanobsidianus stetteri</name>
    <dbReference type="NCBI Taxonomy" id="1294122"/>
    <lineage>
        <taxon>Archaea</taxon>
        <taxon>Nanobdellota</taxon>
        <taxon>Candidatus Nanoarchaeia</taxon>
        <taxon>Nanoarchaeales</taxon>
        <taxon>Nanopusillaceae</taxon>
        <taxon>Candidatus Nanobsidianus</taxon>
    </lineage>
</organism>
<comment type="caution">
    <text evidence="4">The sequence shown here is derived from an EMBL/GenBank/DDBJ whole genome shotgun (WGS) entry which is preliminary data.</text>
</comment>
<name>R1FUL4_NANST</name>
<keyword evidence="1" id="KW-0143">Chaperone</keyword>
<feature type="coiled-coil region" evidence="3">
    <location>
        <begin position="79"/>
        <end position="106"/>
    </location>
</feature>
<evidence type="ECO:0000313" key="4">
    <source>
        <dbReference type="EMBL" id="EOD42795.1"/>
    </source>
</evidence>